<keyword evidence="3" id="KW-0067">ATP-binding</keyword>
<dbReference type="PROSITE" id="PS50893">
    <property type="entry name" value="ABC_TRANSPORTER_2"/>
    <property type="match status" value="1"/>
</dbReference>
<comment type="caution">
    <text evidence="5">The sequence shown here is derived from an EMBL/GenBank/DDBJ whole genome shotgun (WGS) entry which is preliminary data.</text>
</comment>
<evidence type="ECO:0000256" key="1">
    <source>
        <dbReference type="ARBA" id="ARBA00022448"/>
    </source>
</evidence>
<sequence>MSVILSVNGVFKRFQGVIALNDVTLNFEEGKIYGLIGPNGSGKTTLINVISGFVKPDMGDVFYKGLKITKLKPYQRAQMGIARTFQIPRIFSSLTIEENIKAVIQSDSSFIEGVLSDFGLNNIKHKIASTLGYAEKKIVELARTMALNPSFVMLDEPLAGLDNKGIERMLYHIKNLNRNFKKTFLITEHNLDELMSIADHVIVLNQGRVLEQGEPDKIKESQLVHEVYFAK</sequence>
<evidence type="ECO:0000259" key="4">
    <source>
        <dbReference type="PROSITE" id="PS50893"/>
    </source>
</evidence>
<keyword evidence="2" id="KW-0547">Nucleotide-binding</keyword>
<dbReference type="Pfam" id="PF00005">
    <property type="entry name" value="ABC_tran"/>
    <property type="match status" value="1"/>
</dbReference>
<dbReference type="PANTHER" id="PTHR45772">
    <property type="entry name" value="CONSERVED COMPONENT OF ABC TRANSPORTER FOR NATURAL AMINO ACIDS-RELATED"/>
    <property type="match status" value="1"/>
</dbReference>
<dbReference type="GO" id="GO:0005524">
    <property type="term" value="F:ATP binding"/>
    <property type="evidence" value="ECO:0007669"/>
    <property type="project" value="UniProtKB-KW"/>
</dbReference>
<evidence type="ECO:0000256" key="2">
    <source>
        <dbReference type="ARBA" id="ARBA00022741"/>
    </source>
</evidence>
<dbReference type="InterPro" id="IPR051120">
    <property type="entry name" value="ABC_AA/LPS_Transport"/>
</dbReference>
<evidence type="ECO:0000256" key="3">
    <source>
        <dbReference type="ARBA" id="ARBA00022840"/>
    </source>
</evidence>
<dbReference type="EMBL" id="NEXD01000057">
    <property type="protein sequence ID" value="PSN84899.1"/>
    <property type="molecule type" value="Genomic_DNA"/>
</dbReference>
<dbReference type="InterPro" id="IPR003593">
    <property type="entry name" value="AAA+_ATPase"/>
</dbReference>
<dbReference type="InterPro" id="IPR027417">
    <property type="entry name" value="P-loop_NTPase"/>
</dbReference>
<proteinExistence type="predicted"/>
<keyword evidence="1" id="KW-0813">Transport</keyword>
<dbReference type="GO" id="GO:0005886">
    <property type="term" value="C:plasma membrane"/>
    <property type="evidence" value="ECO:0007669"/>
    <property type="project" value="TreeGrafter"/>
</dbReference>
<dbReference type="Gene3D" id="3.40.50.300">
    <property type="entry name" value="P-loop containing nucleotide triphosphate hydrolases"/>
    <property type="match status" value="1"/>
</dbReference>
<evidence type="ECO:0000313" key="5">
    <source>
        <dbReference type="EMBL" id="PSN84899.1"/>
    </source>
</evidence>
<organism evidence="5 6">
    <name type="scientific">Candidatus Marsarchaeota G1 archaeon BE_D</name>
    <dbReference type="NCBI Taxonomy" id="1978156"/>
    <lineage>
        <taxon>Archaea</taxon>
        <taxon>Candidatus Marsarchaeota</taxon>
        <taxon>Candidatus Marsarchaeota group 1</taxon>
    </lineage>
</organism>
<accession>A0A2R6AEX0</accession>
<evidence type="ECO:0000313" key="6">
    <source>
        <dbReference type="Proteomes" id="UP000240569"/>
    </source>
</evidence>
<dbReference type="Proteomes" id="UP000240569">
    <property type="component" value="Unassembled WGS sequence"/>
</dbReference>
<feature type="domain" description="ABC transporter" evidence="4">
    <location>
        <begin position="5"/>
        <end position="231"/>
    </location>
</feature>
<dbReference type="SUPFAM" id="SSF52540">
    <property type="entry name" value="P-loop containing nucleoside triphosphate hydrolases"/>
    <property type="match status" value="1"/>
</dbReference>
<name>A0A2R6AEX0_9ARCH</name>
<gene>
    <name evidence="5" type="ORF">B9Q02_08365</name>
</gene>
<dbReference type="InterPro" id="IPR003439">
    <property type="entry name" value="ABC_transporter-like_ATP-bd"/>
</dbReference>
<dbReference type="CDD" id="cd03219">
    <property type="entry name" value="ABC_Mj1267_LivG_branched"/>
    <property type="match status" value="1"/>
</dbReference>
<reference evidence="5 6" key="1">
    <citation type="submission" date="2017-04" db="EMBL/GenBank/DDBJ databases">
        <title>Novel microbial lineages endemic to geothermal iron-oxide mats fill important gaps in the evolutionary history of Archaea.</title>
        <authorList>
            <person name="Jay Z.J."/>
            <person name="Beam J.P."/>
            <person name="Dlakic M."/>
            <person name="Rusch D.B."/>
            <person name="Kozubal M.A."/>
            <person name="Inskeep W.P."/>
        </authorList>
    </citation>
    <scope>NUCLEOTIDE SEQUENCE [LARGE SCALE GENOMIC DNA]</scope>
    <source>
        <strain evidence="5">BE_D</strain>
    </source>
</reference>
<dbReference type="AlphaFoldDB" id="A0A2R6AEX0"/>
<dbReference type="SMART" id="SM00382">
    <property type="entry name" value="AAA"/>
    <property type="match status" value="1"/>
</dbReference>
<dbReference type="GO" id="GO:0016887">
    <property type="term" value="F:ATP hydrolysis activity"/>
    <property type="evidence" value="ECO:0007669"/>
    <property type="project" value="InterPro"/>
</dbReference>
<dbReference type="PANTHER" id="PTHR45772:SF10">
    <property type="entry name" value="LIPOPOLYSACCHARIDE EXPORT SYSTEM ATP-BINDING PROTEIN LPTB"/>
    <property type="match status" value="1"/>
</dbReference>
<protein>
    <recommendedName>
        <fullName evidence="4">ABC transporter domain-containing protein</fullName>
    </recommendedName>
</protein>